<dbReference type="EMBL" id="JARKIK010000049">
    <property type="protein sequence ID" value="KAK8734982.1"/>
    <property type="molecule type" value="Genomic_DNA"/>
</dbReference>
<reference evidence="1 2" key="1">
    <citation type="journal article" date="2024" name="BMC Genomics">
        <title>Genome assembly of redclaw crayfish (Cherax quadricarinatus) provides insights into its immune adaptation and hypoxia tolerance.</title>
        <authorList>
            <person name="Liu Z."/>
            <person name="Zheng J."/>
            <person name="Li H."/>
            <person name="Fang K."/>
            <person name="Wang S."/>
            <person name="He J."/>
            <person name="Zhou D."/>
            <person name="Weng S."/>
            <person name="Chi M."/>
            <person name="Gu Z."/>
            <person name="He J."/>
            <person name="Li F."/>
            <person name="Wang M."/>
        </authorList>
    </citation>
    <scope>NUCLEOTIDE SEQUENCE [LARGE SCALE GENOMIC DNA]</scope>
    <source>
        <strain evidence="1">ZL_2023a</strain>
    </source>
</reference>
<evidence type="ECO:0000313" key="1">
    <source>
        <dbReference type="EMBL" id="KAK8734982.1"/>
    </source>
</evidence>
<gene>
    <name evidence="1" type="ORF">OTU49_005766</name>
</gene>
<sequence>MLTLSHTSYFPRTHLHHKVHLITPNHTSLLLEPPQCLQTKSHLRKMVHLPKLLPLSFPLTRLLRLKNPLSLRNHLINILLLHSLLVSITHLMKVHQQFLVRVRARAWLRKVLLTSHPCIIPRLITVPLPSTLLPSYLPVTFLLLNCLKLRFSPLSVHTQSVTLSRYPPKSFPSKEFLRLIFLLCIWKPLNMVHFYLSLLLRLTHPSHLLTLHAPPPDLPSSFPHTPTCPLVHTISRQVKLRPPAESPERQVACIVRSENVGVNAELNNL</sequence>
<dbReference type="AlphaFoldDB" id="A0AAW0X5Z2"/>
<accession>A0AAW0X5Z2</accession>
<evidence type="ECO:0000313" key="2">
    <source>
        <dbReference type="Proteomes" id="UP001445076"/>
    </source>
</evidence>
<organism evidence="1 2">
    <name type="scientific">Cherax quadricarinatus</name>
    <name type="common">Australian red claw crayfish</name>
    <dbReference type="NCBI Taxonomy" id="27406"/>
    <lineage>
        <taxon>Eukaryota</taxon>
        <taxon>Metazoa</taxon>
        <taxon>Ecdysozoa</taxon>
        <taxon>Arthropoda</taxon>
        <taxon>Crustacea</taxon>
        <taxon>Multicrustacea</taxon>
        <taxon>Malacostraca</taxon>
        <taxon>Eumalacostraca</taxon>
        <taxon>Eucarida</taxon>
        <taxon>Decapoda</taxon>
        <taxon>Pleocyemata</taxon>
        <taxon>Astacidea</taxon>
        <taxon>Parastacoidea</taxon>
        <taxon>Parastacidae</taxon>
        <taxon>Cherax</taxon>
    </lineage>
</organism>
<proteinExistence type="predicted"/>
<protein>
    <submittedName>
        <fullName evidence="1">Uncharacterized protein</fullName>
    </submittedName>
</protein>
<name>A0AAW0X5Z2_CHEQU</name>
<dbReference type="Proteomes" id="UP001445076">
    <property type="component" value="Unassembled WGS sequence"/>
</dbReference>
<keyword evidence="2" id="KW-1185">Reference proteome</keyword>
<comment type="caution">
    <text evidence="1">The sequence shown here is derived from an EMBL/GenBank/DDBJ whole genome shotgun (WGS) entry which is preliminary data.</text>
</comment>